<evidence type="ECO:0000256" key="4">
    <source>
        <dbReference type="ARBA" id="ARBA00022692"/>
    </source>
</evidence>
<keyword evidence="9 10" id="KW-0807">Transducer</keyword>
<feature type="transmembrane region" description="Helical" evidence="10">
    <location>
        <begin position="196"/>
        <end position="218"/>
    </location>
</feature>
<reference evidence="11" key="1">
    <citation type="journal article" date="2017" name="Comp. Biochem. Physiol. Part D Genomics Proteomics">
        <title>Candidate chemosensory genes identified in the endoparasitoid Meteorus pulchricornis (Hymenoptera: Braconidae) by antennal transcriptome analysis.</title>
        <authorList>
            <person name="Sheng S."/>
            <person name="Liao C.W."/>
            <person name="Zheng Y."/>
            <person name="Zhou Y."/>
            <person name="Xu Y."/>
            <person name="Song W.M."/>
            <person name="He P."/>
            <person name="Zhang J."/>
            <person name="Wu F.A."/>
        </authorList>
    </citation>
    <scope>NUCLEOTIDE SEQUENCE</scope>
    <source>
        <strain evidence="11">Zhenjiang</strain>
    </source>
</reference>
<dbReference type="AlphaFoldDB" id="A0A1S5VFT8"/>
<feature type="transmembrane region" description="Helical" evidence="10">
    <location>
        <begin position="80"/>
        <end position="99"/>
    </location>
</feature>
<dbReference type="GO" id="GO:0007165">
    <property type="term" value="P:signal transduction"/>
    <property type="evidence" value="ECO:0007669"/>
    <property type="project" value="UniProtKB-KW"/>
</dbReference>
<comment type="subcellular location">
    <subcellularLocation>
        <location evidence="1 10">Cell membrane</location>
        <topology evidence="1 10">Multi-pass membrane protein</topology>
    </subcellularLocation>
</comment>
<dbReference type="GO" id="GO:0004984">
    <property type="term" value="F:olfactory receptor activity"/>
    <property type="evidence" value="ECO:0007669"/>
    <property type="project" value="InterPro"/>
</dbReference>
<feature type="transmembrane region" description="Helical" evidence="10">
    <location>
        <begin position="50"/>
        <end position="68"/>
    </location>
</feature>
<dbReference type="InterPro" id="IPR004117">
    <property type="entry name" value="7tm6_olfct_rcpt"/>
</dbReference>
<evidence type="ECO:0000256" key="10">
    <source>
        <dbReference type="RuleBase" id="RU351113"/>
    </source>
</evidence>
<evidence type="ECO:0000256" key="2">
    <source>
        <dbReference type="ARBA" id="ARBA00022475"/>
    </source>
</evidence>
<evidence type="ECO:0000256" key="6">
    <source>
        <dbReference type="ARBA" id="ARBA00022989"/>
    </source>
</evidence>
<keyword evidence="4 10" id="KW-0812">Transmembrane</keyword>
<dbReference type="PANTHER" id="PTHR21137">
    <property type="entry name" value="ODORANT RECEPTOR"/>
    <property type="match status" value="1"/>
</dbReference>
<comment type="caution">
    <text evidence="10">Lacks conserved residue(s) required for the propagation of feature annotation.</text>
</comment>
<keyword evidence="6 10" id="KW-1133">Transmembrane helix</keyword>
<evidence type="ECO:0000256" key="9">
    <source>
        <dbReference type="ARBA" id="ARBA00023224"/>
    </source>
</evidence>
<evidence type="ECO:0000256" key="7">
    <source>
        <dbReference type="ARBA" id="ARBA00023136"/>
    </source>
</evidence>
<evidence type="ECO:0000256" key="5">
    <source>
        <dbReference type="ARBA" id="ARBA00022725"/>
    </source>
</evidence>
<keyword evidence="8 10" id="KW-0675">Receptor</keyword>
<sequence>MEIENSEKNGAVSFAELLEWDVYILRLMGMPSMIGIFSQRELNGKWWEGGPVLIICGILITICMLQVHTISRVFHDEFSYVVVIGASIVPDLTSIVKIIRLWTKRVELYNILQGIGVMWEFTRSTHSITTEMAETARRTKLLTKYYAIGVGVMCIVYMIQPYSLTLADYSNREINDSFTYSANVFPFNFPYKIDSFTVYIISVTYQQLGAVAVCIIWASCDTLYAQITFHVSVQFMVLANTLQEIVNNCGNSCVDRKIEIELKNIIRKYHQLFTCCNSIQIFFNPIIFFSIMSNAISLCCCAYRLNTNVTNGHWEEMPKEIFALISISAQTMIFCICADTLTDSVIMLTFLAFY</sequence>
<keyword evidence="3 10" id="KW-0716">Sensory transduction</keyword>
<feature type="transmembrane region" description="Helical" evidence="10">
    <location>
        <begin position="145"/>
        <end position="163"/>
    </location>
</feature>
<accession>A0A1S5VFT8</accession>
<proteinExistence type="evidence at transcript level"/>
<organism evidence="11">
    <name type="scientific">Meteorus pulchricornis</name>
    <dbReference type="NCBI Taxonomy" id="51522"/>
    <lineage>
        <taxon>Eukaryota</taxon>
        <taxon>Metazoa</taxon>
        <taxon>Ecdysozoa</taxon>
        <taxon>Arthropoda</taxon>
        <taxon>Hexapoda</taxon>
        <taxon>Insecta</taxon>
        <taxon>Pterygota</taxon>
        <taxon>Neoptera</taxon>
        <taxon>Endopterygota</taxon>
        <taxon>Hymenoptera</taxon>
        <taxon>Apocrita</taxon>
        <taxon>Ichneumonoidea</taxon>
        <taxon>Braconidae</taxon>
        <taxon>Meteorinae</taxon>
        <taxon>Meteorus</taxon>
    </lineage>
</organism>
<dbReference type="EMBL" id="KY445565">
    <property type="protein sequence ID" value="AQN78500.1"/>
    <property type="molecule type" value="mRNA"/>
</dbReference>
<keyword evidence="5 10" id="KW-0552">Olfaction</keyword>
<protein>
    <recommendedName>
        <fullName evidence="10">Odorant receptor</fullName>
    </recommendedName>
</protein>
<keyword evidence="7 10" id="KW-0472">Membrane</keyword>
<dbReference type="Pfam" id="PF02949">
    <property type="entry name" value="7tm_6"/>
    <property type="match status" value="1"/>
</dbReference>
<evidence type="ECO:0000256" key="3">
    <source>
        <dbReference type="ARBA" id="ARBA00022606"/>
    </source>
</evidence>
<name>A0A1S5VFT8_9HYME</name>
<keyword evidence="2" id="KW-1003">Cell membrane</keyword>
<evidence type="ECO:0000256" key="8">
    <source>
        <dbReference type="ARBA" id="ARBA00023170"/>
    </source>
</evidence>
<evidence type="ECO:0000313" key="11">
    <source>
        <dbReference type="EMBL" id="AQN78500.1"/>
    </source>
</evidence>
<dbReference type="GO" id="GO:0005886">
    <property type="term" value="C:plasma membrane"/>
    <property type="evidence" value="ECO:0007669"/>
    <property type="project" value="UniProtKB-SubCell"/>
</dbReference>
<dbReference type="PANTHER" id="PTHR21137:SF35">
    <property type="entry name" value="ODORANT RECEPTOR 19A-RELATED"/>
    <property type="match status" value="1"/>
</dbReference>
<comment type="similarity">
    <text evidence="10">Belongs to the insect chemoreceptor superfamily. Heteromeric odorant receptor channel (TC 1.A.69) family.</text>
</comment>
<evidence type="ECO:0000256" key="1">
    <source>
        <dbReference type="ARBA" id="ARBA00004651"/>
    </source>
</evidence>
<dbReference type="GO" id="GO:0005549">
    <property type="term" value="F:odorant binding"/>
    <property type="evidence" value="ECO:0007669"/>
    <property type="project" value="InterPro"/>
</dbReference>